<dbReference type="RefSeq" id="WP_345674430.1">
    <property type="nucleotide sequence ID" value="NZ_BAABHS010000004.1"/>
</dbReference>
<reference evidence="5" key="1">
    <citation type="journal article" date="2019" name="Int. J. Syst. Evol. Microbiol.">
        <title>The Global Catalogue of Microorganisms (GCM) 10K type strain sequencing project: providing services to taxonomists for standard genome sequencing and annotation.</title>
        <authorList>
            <consortium name="The Broad Institute Genomics Platform"/>
            <consortium name="The Broad Institute Genome Sequencing Center for Infectious Disease"/>
            <person name="Wu L."/>
            <person name="Ma J."/>
        </authorList>
    </citation>
    <scope>NUCLEOTIDE SEQUENCE [LARGE SCALE GENOMIC DNA]</scope>
    <source>
        <strain evidence="5">JCM 17986</strain>
    </source>
</reference>
<sequence>MVRNRFGVVLAAFAVGAVALLACDDPARPAPTPPVTVASGPEPAEPPSGGPGALPADRTGPAAAPCARTVRPRGWVAQENTRPGTGDWRVPERWGADLMGFVDQDSVACGDTVRLRLTGPGPASVAAYRLGWYGGTGGRLVWSTSGISSVERNKPKALPPAYTVETTWPVSAEIPVTADWPPGYYMLVLRNGAGSAYGIQLTVRNDVGDAPLVFQAANLTAQAYNTFGAYGLYSGPKDTSGARSDRARVASFERPYTGSGYLVPFWYDVPMVQAIERTGLDVDYITDIDLDRRPSQVLRHKALVIGGHNEYWTRRMYDAAEALRDRGVNIAFFGANTVYWHARLEPSAAGPDRRIAVYRRFDEDPLAKDDPGQATVTWRESPLDRGEQRLVGATWGGLGVVGSFRVLDASSWIYAGAGVHDGQVLANSLGGEYDAALPGDPGTPPTLEVIAAAPLRLGPEAAMGTMSYYTAPSGAGVFSAGTTYWPCQLRDSCHEMAVDPTSRAVLTKMTENVLRAFAVGPAGRAHPAKGQLPPTADVLVAGAARAEDVGVRP</sequence>
<dbReference type="Pfam" id="PF20254">
    <property type="entry name" value="DMFA2_C"/>
    <property type="match status" value="1"/>
</dbReference>
<evidence type="ECO:0000256" key="1">
    <source>
        <dbReference type="SAM" id="MobiDB-lite"/>
    </source>
</evidence>
<dbReference type="PROSITE" id="PS51257">
    <property type="entry name" value="PROKAR_LIPOPROTEIN"/>
    <property type="match status" value="1"/>
</dbReference>
<feature type="chain" id="PRO_5045511737" description="N,N-dimethylformamidase beta subunit-like C-terminal domain-containing protein" evidence="2">
    <location>
        <begin position="23"/>
        <end position="553"/>
    </location>
</feature>
<gene>
    <name evidence="4" type="ORF">GCM10023205_14200</name>
</gene>
<keyword evidence="5" id="KW-1185">Reference proteome</keyword>
<evidence type="ECO:0000313" key="5">
    <source>
        <dbReference type="Proteomes" id="UP001500466"/>
    </source>
</evidence>
<comment type="caution">
    <text evidence="4">The sequence shown here is derived from an EMBL/GenBank/DDBJ whole genome shotgun (WGS) entry which is preliminary data.</text>
</comment>
<evidence type="ECO:0000256" key="2">
    <source>
        <dbReference type="SAM" id="SignalP"/>
    </source>
</evidence>
<organism evidence="4 5">
    <name type="scientific">Yinghuangia aomiensis</name>
    <dbReference type="NCBI Taxonomy" id="676205"/>
    <lineage>
        <taxon>Bacteria</taxon>
        <taxon>Bacillati</taxon>
        <taxon>Actinomycetota</taxon>
        <taxon>Actinomycetes</taxon>
        <taxon>Kitasatosporales</taxon>
        <taxon>Streptomycetaceae</taxon>
        <taxon>Yinghuangia</taxon>
    </lineage>
</organism>
<feature type="domain" description="N,N-dimethylformamidase beta subunit-like C-terminal" evidence="3">
    <location>
        <begin position="125"/>
        <end position="493"/>
    </location>
</feature>
<evidence type="ECO:0000313" key="4">
    <source>
        <dbReference type="EMBL" id="GAA4953847.1"/>
    </source>
</evidence>
<accession>A0ABP9GUI3</accession>
<proteinExistence type="predicted"/>
<evidence type="ECO:0000259" key="3">
    <source>
        <dbReference type="Pfam" id="PF20254"/>
    </source>
</evidence>
<protein>
    <recommendedName>
        <fullName evidence="3">N,N-dimethylformamidase beta subunit-like C-terminal domain-containing protein</fullName>
    </recommendedName>
</protein>
<feature type="region of interest" description="Disordered" evidence="1">
    <location>
        <begin position="31"/>
        <end position="65"/>
    </location>
</feature>
<dbReference type="Proteomes" id="UP001500466">
    <property type="component" value="Unassembled WGS sequence"/>
</dbReference>
<feature type="signal peptide" evidence="2">
    <location>
        <begin position="1"/>
        <end position="22"/>
    </location>
</feature>
<dbReference type="EMBL" id="BAABHS010000004">
    <property type="protein sequence ID" value="GAA4953847.1"/>
    <property type="molecule type" value="Genomic_DNA"/>
</dbReference>
<name>A0ABP9GUI3_9ACTN</name>
<dbReference type="InterPro" id="IPR046540">
    <property type="entry name" value="DMFA2_C"/>
</dbReference>
<keyword evidence="2" id="KW-0732">Signal</keyword>